<organism evidence="1 2">
    <name type="scientific">Clostridioides difficile ATCC 9689 = DSM 1296</name>
    <dbReference type="NCBI Taxonomy" id="1121308"/>
    <lineage>
        <taxon>Bacteria</taxon>
        <taxon>Bacillati</taxon>
        <taxon>Bacillota</taxon>
        <taxon>Clostridia</taxon>
        <taxon>Peptostreptococcales</taxon>
        <taxon>Peptostreptococcaceae</taxon>
        <taxon>Clostridioides</taxon>
    </lineage>
</organism>
<geneLocation type="plasmid" evidence="1 2">
    <name>unnamed</name>
</geneLocation>
<protein>
    <submittedName>
        <fullName evidence="1">Uncharacterized protein</fullName>
    </submittedName>
</protein>
<proteinExistence type="predicted"/>
<dbReference type="Proteomes" id="UP001510562">
    <property type="component" value="Plasmid unnamed"/>
</dbReference>
<keyword evidence="2" id="KW-1185">Reference proteome</keyword>
<sequence>MSCVIKCDFCGETIAEILNIKVFRIDDEGNIMSIGKDVCDKCYDRLFRSNLNKKMTNYEKIKNMSKIEMAEFLANGGSGCTSCAYDFQDCLGGCLEGRKKWLESEEGQI</sequence>
<keyword evidence="1" id="KW-0614">Plasmid</keyword>
<evidence type="ECO:0000313" key="2">
    <source>
        <dbReference type="Proteomes" id="UP001510562"/>
    </source>
</evidence>
<evidence type="ECO:0000313" key="1">
    <source>
        <dbReference type="EMBL" id="AKP44658.1"/>
    </source>
</evidence>
<reference evidence="1 2" key="1">
    <citation type="journal article" date="2015" name="Genome Announc.">
        <title>Complete Genome Sequence of the Clostridium difficile Type Strain DSM 1296T.</title>
        <authorList>
            <person name="Riedel T."/>
            <person name="Bunk B."/>
            <person name="Wittmann J."/>
            <person name="Thurmer A."/>
            <person name="Sproer C."/>
            <person name="Gronow S."/>
            <person name="Liesegang H."/>
            <person name="Daniel R."/>
            <person name="Overmann J."/>
        </authorList>
    </citation>
    <scope>NUCLEOTIDE SEQUENCE [LARGE SCALE GENOMIC DNA]</scope>
    <source>
        <strain evidence="2">ATCC 9689 / DSM 1296 / BCRC 10642 / JCM 1296 / NCIMB 10666 / NCTC 11209 / 90556-M6S</strain>
    </source>
</reference>
<name>A0AC59G4N5_CLODI</name>
<accession>A0AC59G4N5</accession>
<gene>
    <name evidence="1" type="ORF">CDIF1296T_03865</name>
</gene>
<dbReference type="EMBL" id="CP011969">
    <property type="protein sequence ID" value="AKP44658.1"/>
    <property type="molecule type" value="Genomic_DNA"/>
</dbReference>